<keyword evidence="1" id="KW-0378">Hydrolase</keyword>
<keyword evidence="1" id="KW-0540">Nuclease</keyword>
<evidence type="ECO:0000313" key="1">
    <source>
        <dbReference type="EMBL" id="ADO98919.1"/>
    </source>
</evidence>
<accession>E3SNV2</accession>
<keyword evidence="1" id="KW-0255">Endonuclease</keyword>
<protein>
    <submittedName>
        <fullName evidence="1">DNA endonuclease V</fullName>
    </submittedName>
</protein>
<dbReference type="GeneID" id="10329420"/>
<dbReference type="OrthoDB" id="23935at10239"/>
<dbReference type="Proteomes" id="UP000006532">
    <property type="component" value="Segment"/>
</dbReference>
<dbReference type="KEGG" id="vg:10329420"/>
<gene>
    <name evidence="1" type="primary">denV</name>
    <name evidence="1" type="ORF">PSSM7_188</name>
</gene>
<keyword evidence="2" id="KW-1185">Reference proteome</keyword>
<proteinExistence type="predicted"/>
<name>E3SNV2_9CAUD</name>
<dbReference type="RefSeq" id="YP_004325015.1">
    <property type="nucleotide sequence ID" value="NC_015290.1"/>
</dbReference>
<organism evidence="1 2">
    <name type="scientific">Prochlorococcus phage P-SSM7</name>
    <dbReference type="NCBI Taxonomy" id="445688"/>
    <lineage>
        <taxon>Viruses</taxon>
        <taxon>Duplodnaviria</taxon>
        <taxon>Heunggongvirae</taxon>
        <taxon>Uroviricota</taxon>
        <taxon>Caudoviricetes</taxon>
        <taxon>Pantevenvirales</taxon>
        <taxon>Kyanoviridae</taxon>
        <taxon>Palaemonvirus</taxon>
        <taxon>Palaemonvirus pssm7</taxon>
    </lineage>
</organism>
<evidence type="ECO:0000313" key="2">
    <source>
        <dbReference type="Proteomes" id="UP000006532"/>
    </source>
</evidence>
<reference evidence="1 2" key="1">
    <citation type="journal article" date="2010" name="Environ. Microbiol.">
        <title>Genomic analysis of oceanic cyanobacterial myoviruses compared with T4-like myoviruses from diverse hosts and environments.</title>
        <authorList>
            <person name="Sullivan M.B."/>
            <person name="Huang K.H."/>
            <person name="Ignacio-Espinoza J.C."/>
            <person name="Berlin A.M."/>
            <person name="Kelly L."/>
            <person name="Weigele P.R."/>
            <person name="DeFrancesco A.S."/>
            <person name="Kern S.E."/>
            <person name="Thompson L.R."/>
            <person name="Young S."/>
            <person name="Yandava C."/>
            <person name="Fu R."/>
            <person name="Krastins B."/>
            <person name="Chase M."/>
            <person name="Sarracino D."/>
            <person name="Osburne M.S."/>
            <person name="Henn M.R."/>
            <person name="Chisholm S.W."/>
        </authorList>
    </citation>
    <scope>NUCLEOTIDE SEQUENCE [LARGE SCALE GENOMIC DNA]</scope>
    <source>
        <strain evidence="1">NATL1A-15</strain>
    </source>
</reference>
<dbReference type="EMBL" id="GU071103">
    <property type="protein sequence ID" value="ADO98919.1"/>
    <property type="molecule type" value="Genomic_DNA"/>
</dbReference>
<dbReference type="GO" id="GO:0004519">
    <property type="term" value="F:endonuclease activity"/>
    <property type="evidence" value="ECO:0007669"/>
    <property type="project" value="UniProtKB-KW"/>
</dbReference>
<sequence length="160" mass="18601">MKVIDNCLNEEYFKFLQEQIMSPDFSWLYQSEVAAQGENKDDQFYFIHRIYDENNARSIFCSSLNDLFEFLDVKALLRIRALLYVNQGKMIIHDDHTDYPYSHKAALLYVNTNNGSTGFDDGTRVDSVENRLVLFDGSKPHNSSTCTDQKVRVVLSVNYF</sequence>